<dbReference type="EMBL" id="JAIOIV010000090">
    <property type="protein sequence ID" value="MBZ0156793.1"/>
    <property type="molecule type" value="Genomic_DNA"/>
</dbReference>
<dbReference type="Pfam" id="PF02621">
    <property type="entry name" value="VitK2_biosynth"/>
    <property type="match status" value="1"/>
</dbReference>
<organism evidence="5 6">
    <name type="scientific">Candidatus Nitrobium versatile</name>
    <dbReference type="NCBI Taxonomy" id="2884831"/>
    <lineage>
        <taxon>Bacteria</taxon>
        <taxon>Pseudomonadati</taxon>
        <taxon>Nitrospirota</taxon>
        <taxon>Nitrospiria</taxon>
        <taxon>Nitrospirales</taxon>
        <taxon>Nitrospiraceae</taxon>
        <taxon>Candidatus Nitrobium</taxon>
    </lineage>
</organism>
<dbReference type="CDD" id="cd13634">
    <property type="entry name" value="PBP2_Sco4506"/>
    <property type="match status" value="1"/>
</dbReference>
<protein>
    <recommendedName>
        <fullName evidence="4">Chorismate dehydratase</fullName>
        <ecNumber evidence="4">4.2.1.151</ecNumber>
    </recommendedName>
    <alternativeName>
        <fullName evidence="4">Menaquinone biosynthetic enzyme MqnA</fullName>
    </alternativeName>
</protein>
<dbReference type="GO" id="GO:0009234">
    <property type="term" value="P:menaquinone biosynthetic process"/>
    <property type="evidence" value="ECO:0007669"/>
    <property type="project" value="UniProtKB-UniRule"/>
</dbReference>
<keyword evidence="3 4" id="KW-0456">Lyase</keyword>
<name>A0A953J5M6_9BACT</name>
<evidence type="ECO:0000256" key="4">
    <source>
        <dbReference type="HAMAP-Rule" id="MF_00995"/>
    </source>
</evidence>
<dbReference type="GO" id="GO:0016836">
    <property type="term" value="F:hydro-lyase activity"/>
    <property type="evidence" value="ECO:0007669"/>
    <property type="project" value="UniProtKB-UniRule"/>
</dbReference>
<dbReference type="EC" id="4.2.1.151" evidence="4"/>
<evidence type="ECO:0000256" key="2">
    <source>
        <dbReference type="ARBA" id="ARBA00022428"/>
    </source>
</evidence>
<proteinExistence type="inferred from homology"/>
<dbReference type="SUPFAM" id="SSF53850">
    <property type="entry name" value="Periplasmic binding protein-like II"/>
    <property type="match status" value="1"/>
</dbReference>
<reference evidence="5" key="2">
    <citation type="submission" date="2021-08" db="EMBL/GenBank/DDBJ databases">
        <authorList>
            <person name="Dalcin Martins P."/>
        </authorList>
    </citation>
    <scope>NUCLEOTIDE SEQUENCE</scope>
    <source>
        <strain evidence="5">MAG_39</strain>
    </source>
</reference>
<comment type="catalytic activity">
    <reaction evidence="4">
        <text>chorismate = 3-[(1-carboxyvinyl)-oxy]benzoate + H2O</text>
        <dbReference type="Rhea" id="RHEA:40051"/>
        <dbReference type="ChEBI" id="CHEBI:15377"/>
        <dbReference type="ChEBI" id="CHEBI:29748"/>
        <dbReference type="ChEBI" id="CHEBI:76981"/>
        <dbReference type="EC" id="4.2.1.151"/>
    </reaction>
</comment>
<dbReference type="AlphaFoldDB" id="A0A953J5M6"/>
<dbReference type="InterPro" id="IPR003773">
    <property type="entry name" value="Menaquinone_biosynth"/>
</dbReference>
<dbReference type="HAMAP" id="MF_00995">
    <property type="entry name" value="MqnA"/>
    <property type="match status" value="1"/>
</dbReference>
<gene>
    <name evidence="4" type="primary">mqnA</name>
    <name evidence="5" type="ORF">K8I29_11375</name>
</gene>
<accession>A0A953J5M6</accession>
<comment type="similarity">
    <text evidence="4">Belongs to the MqnA/MqnD family. MqnA subfamily.</text>
</comment>
<evidence type="ECO:0000313" key="5">
    <source>
        <dbReference type="EMBL" id="MBZ0156793.1"/>
    </source>
</evidence>
<evidence type="ECO:0000256" key="3">
    <source>
        <dbReference type="ARBA" id="ARBA00023239"/>
    </source>
</evidence>
<comment type="pathway">
    <text evidence="1 4">Quinol/quinone metabolism; menaquinone biosynthesis.</text>
</comment>
<dbReference type="Gene3D" id="3.40.190.10">
    <property type="entry name" value="Periplasmic binding protein-like II"/>
    <property type="match status" value="2"/>
</dbReference>
<sequence length="280" mass="32106">MMETKLRIGRIPYANLFPIFYVLEREFDCTSYEFVEGVPSGLNRMLRTGEVDLSPSSSIEYLRNPDRYFFIDNHSVSSKGAVGSIFLYSRKPLEELDGSVISVTSQSETSIALLEIILTKFYKIHCPLHVSPLPARTGEEAFLLIGDEALRYSTEIRRGTPDGLLQYDLGEIWYERTGLPFVFALWIVRKELKGEGENRGKRELFARFVKDLDKAKKIALESLPEIAQHSPMGVFLSREEILAYWKKLDYELDGEHREALALFDRYRREVSFLPAASESA</sequence>
<dbReference type="InterPro" id="IPR030868">
    <property type="entry name" value="MqnA"/>
</dbReference>
<evidence type="ECO:0000313" key="6">
    <source>
        <dbReference type="Proteomes" id="UP000705867"/>
    </source>
</evidence>
<dbReference type="PANTHER" id="PTHR37690:SF1">
    <property type="entry name" value="CHORISMATE DEHYDRATASE"/>
    <property type="match status" value="1"/>
</dbReference>
<dbReference type="PANTHER" id="PTHR37690">
    <property type="entry name" value="CHORISMATE DEHYDRATASE"/>
    <property type="match status" value="1"/>
</dbReference>
<evidence type="ECO:0000256" key="1">
    <source>
        <dbReference type="ARBA" id="ARBA00004863"/>
    </source>
</evidence>
<dbReference type="Proteomes" id="UP000705867">
    <property type="component" value="Unassembled WGS sequence"/>
</dbReference>
<keyword evidence="2 4" id="KW-0474">Menaquinone biosynthesis</keyword>
<reference evidence="5" key="1">
    <citation type="journal article" date="2021" name="bioRxiv">
        <title>Unraveling nitrogen, sulfur and carbon metabolic pathways and microbial community transcriptional responses to substrate deprivation and toxicity stresses in a bioreactor mimicking anoxic brackish coastal sediment conditions.</title>
        <authorList>
            <person name="Martins P.D."/>
            <person name="Echeveste M.J."/>
            <person name="Arshad A."/>
            <person name="Kurth J."/>
            <person name="Ouboter H."/>
            <person name="Jetten M.S.M."/>
            <person name="Welte C.U."/>
        </authorList>
    </citation>
    <scope>NUCLEOTIDE SEQUENCE</scope>
    <source>
        <strain evidence="5">MAG_39</strain>
    </source>
</reference>
<comment type="function">
    <text evidence="4">Catalyzes the dehydration of chorismate into 3-[(1-carboxyvinyl)oxy]benzoate, a step in the biosynthesis of menaquinone (MK, vitamin K2).</text>
</comment>
<comment type="caution">
    <text evidence="5">The sequence shown here is derived from an EMBL/GenBank/DDBJ whole genome shotgun (WGS) entry which is preliminary data.</text>
</comment>